<feature type="domain" description="SnoaL-like" evidence="1">
    <location>
        <begin position="75"/>
        <end position="169"/>
    </location>
</feature>
<dbReference type="InterPro" id="IPR032710">
    <property type="entry name" value="NTF2-like_dom_sf"/>
</dbReference>
<reference evidence="2 3" key="1">
    <citation type="submission" date="2018-02" db="EMBL/GenBank/DDBJ databases">
        <title>The draft genome of Phyllobacterium sp. 1N-3.</title>
        <authorList>
            <person name="Liu L."/>
            <person name="Li L."/>
            <person name="Zhang X."/>
            <person name="Wang T."/>
            <person name="Liang L."/>
        </authorList>
    </citation>
    <scope>NUCLEOTIDE SEQUENCE [LARGE SCALE GENOMIC DNA]</scope>
    <source>
        <strain evidence="2 3">1N-3</strain>
    </source>
</reference>
<dbReference type="AlphaFoldDB" id="A0A2S9IT06"/>
<protein>
    <submittedName>
        <fullName evidence="2">DUF4440 domain-containing protein</fullName>
    </submittedName>
</protein>
<accession>A0A2S9IT06</accession>
<organism evidence="2 3">
    <name type="scientific">Phyllobacterium phragmitis</name>
    <dbReference type="NCBI Taxonomy" id="2670329"/>
    <lineage>
        <taxon>Bacteria</taxon>
        <taxon>Pseudomonadati</taxon>
        <taxon>Pseudomonadota</taxon>
        <taxon>Alphaproteobacteria</taxon>
        <taxon>Hyphomicrobiales</taxon>
        <taxon>Phyllobacteriaceae</taxon>
        <taxon>Phyllobacterium</taxon>
    </lineage>
</organism>
<name>A0A2S9IT06_9HYPH</name>
<sequence length="188" mass="20458">MITSIYRTWWRLLSDDVGNPGTNAEQADDLTRSEFLRLMTMGLVSASAGLSVDRAFAQMPSDTTPVTDLDKVYDAWQDRFNAGDLDGLLALYAADVTYINPDGAQLIGQEATRADYAGLLALKPKIEIGDRKHAVYQNIALTTNHWTLELADSTGAMQKLTGGGIEVVRNQDGAGWLFIIDDASRSAS</sequence>
<dbReference type="EMBL" id="PVBR01000006">
    <property type="protein sequence ID" value="PRD43656.1"/>
    <property type="molecule type" value="Genomic_DNA"/>
</dbReference>
<gene>
    <name evidence="2" type="ORF">C5748_10415</name>
</gene>
<evidence type="ECO:0000259" key="1">
    <source>
        <dbReference type="Pfam" id="PF12680"/>
    </source>
</evidence>
<dbReference type="Gene3D" id="3.10.450.50">
    <property type="match status" value="1"/>
</dbReference>
<dbReference type="Proteomes" id="UP000239434">
    <property type="component" value="Unassembled WGS sequence"/>
</dbReference>
<evidence type="ECO:0000313" key="2">
    <source>
        <dbReference type="EMBL" id="PRD43656.1"/>
    </source>
</evidence>
<dbReference type="Pfam" id="PF12680">
    <property type="entry name" value="SnoaL_2"/>
    <property type="match status" value="1"/>
</dbReference>
<keyword evidence="3" id="KW-1185">Reference proteome</keyword>
<dbReference type="RefSeq" id="WP_105741869.1">
    <property type="nucleotide sequence ID" value="NZ_PVBR01000006.1"/>
</dbReference>
<dbReference type="SUPFAM" id="SSF54427">
    <property type="entry name" value="NTF2-like"/>
    <property type="match status" value="1"/>
</dbReference>
<evidence type="ECO:0000313" key="3">
    <source>
        <dbReference type="Proteomes" id="UP000239434"/>
    </source>
</evidence>
<proteinExistence type="predicted"/>
<dbReference type="InterPro" id="IPR037401">
    <property type="entry name" value="SnoaL-like"/>
</dbReference>
<comment type="caution">
    <text evidence="2">The sequence shown here is derived from an EMBL/GenBank/DDBJ whole genome shotgun (WGS) entry which is preliminary data.</text>
</comment>